<dbReference type="Proteomes" id="UP000664034">
    <property type="component" value="Unassembled WGS sequence"/>
</dbReference>
<evidence type="ECO:0000313" key="2">
    <source>
        <dbReference type="EMBL" id="MBO0937124.1"/>
    </source>
</evidence>
<evidence type="ECO:0000313" key="3">
    <source>
        <dbReference type="Proteomes" id="UP000664034"/>
    </source>
</evidence>
<sequence>MKLPSFSQSATGLLLVSLLVLASSCKNSSAVDPTKGFSAKIQSIISQADIDALRAKGMVINEGTQPPNIEGIFASSPHRLVAPYGPQDTYAVGYDFADLVMRFSGQSSTDQTALVEIKNAGSTGSGQGGFLAGNGQKFTFFAEVNLVSGTATAKQVRIFTGEITADGIKDFYTTLLVKSKVDPNDELIPVGSARILKDGDGMASKRSSFRRSAEALAAAEEGRR</sequence>
<keyword evidence="1" id="KW-0732">Signal</keyword>
<organism evidence="2 3">
    <name type="scientific">Fibrella rubiginis</name>
    <dbReference type="NCBI Taxonomy" id="2817060"/>
    <lineage>
        <taxon>Bacteria</taxon>
        <taxon>Pseudomonadati</taxon>
        <taxon>Bacteroidota</taxon>
        <taxon>Cytophagia</taxon>
        <taxon>Cytophagales</taxon>
        <taxon>Spirosomataceae</taxon>
        <taxon>Fibrella</taxon>
    </lineage>
</organism>
<keyword evidence="3" id="KW-1185">Reference proteome</keyword>
<name>A0A939GH58_9BACT</name>
<dbReference type="RefSeq" id="WP_207364684.1">
    <property type="nucleotide sequence ID" value="NZ_JAFMYV010000005.1"/>
</dbReference>
<reference evidence="2" key="1">
    <citation type="submission" date="2021-03" db="EMBL/GenBank/DDBJ databases">
        <title>Fibrella sp. HMF5335 genome sequencing and assembly.</title>
        <authorList>
            <person name="Kang H."/>
            <person name="Kim H."/>
            <person name="Bae S."/>
            <person name="Joh K."/>
        </authorList>
    </citation>
    <scope>NUCLEOTIDE SEQUENCE</scope>
    <source>
        <strain evidence="2">HMF5335</strain>
    </source>
</reference>
<accession>A0A939GH58</accession>
<dbReference type="EMBL" id="JAFMYV010000005">
    <property type="protein sequence ID" value="MBO0937124.1"/>
    <property type="molecule type" value="Genomic_DNA"/>
</dbReference>
<evidence type="ECO:0008006" key="4">
    <source>
        <dbReference type="Google" id="ProtNLM"/>
    </source>
</evidence>
<proteinExistence type="predicted"/>
<protein>
    <recommendedName>
        <fullName evidence="4">Lipoprotein</fullName>
    </recommendedName>
</protein>
<comment type="caution">
    <text evidence="2">The sequence shown here is derived from an EMBL/GenBank/DDBJ whole genome shotgun (WGS) entry which is preliminary data.</text>
</comment>
<feature type="signal peptide" evidence="1">
    <location>
        <begin position="1"/>
        <end position="22"/>
    </location>
</feature>
<dbReference type="AlphaFoldDB" id="A0A939GH58"/>
<gene>
    <name evidence="2" type="ORF">J2I47_11255</name>
</gene>
<dbReference type="PROSITE" id="PS51257">
    <property type="entry name" value="PROKAR_LIPOPROTEIN"/>
    <property type="match status" value="1"/>
</dbReference>
<evidence type="ECO:0000256" key="1">
    <source>
        <dbReference type="SAM" id="SignalP"/>
    </source>
</evidence>
<feature type="chain" id="PRO_5036715119" description="Lipoprotein" evidence="1">
    <location>
        <begin position="23"/>
        <end position="224"/>
    </location>
</feature>